<dbReference type="GeneID" id="98918006"/>
<evidence type="ECO:0000256" key="2">
    <source>
        <dbReference type="ARBA" id="ARBA00022801"/>
    </source>
</evidence>
<accession>D4S182</accession>
<dbReference type="SUPFAM" id="SSF64438">
    <property type="entry name" value="CNF1/YfiH-like putative cysteine hydrolases"/>
    <property type="match status" value="1"/>
</dbReference>
<dbReference type="AlphaFoldDB" id="D4S182"/>
<dbReference type="STRING" id="45851.BHV86_09070"/>
<comment type="function">
    <text evidence="3">Probably deamidates glutamine residues to glutamate on methyl-accepting chemotaxis receptors (MCPs), playing an important role in chemotaxis.</text>
</comment>
<comment type="caution">
    <text evidence="4">The sequence shown here is derived from an EMBL/GenBank/DDBJ whole genome shotgun (WGS) entry which is preliminary data.</text>
</comment>
<proteinExistence type="inferred from homology"/>
<dbReference type="Proteomes" id="UP000006238">
    <property type="component" value="Unassembled WGS sequence"/>
</dbReference>
<name>D4S182_9FIRM</name>
<evidence type="ECO:0000313" key="5">
    <source>
        <dbReference type="Proteomes" id="UP000006238"/>
    </source>
</evidence>
<evidence type="ECO:0000256" key="1">
    <source>
        <dbReference type="ARBA" id="ARBA00022500"/>
    </source>
</evidence>
<dbReference type="GO" id="GO:0006935">
    <property type="term" value="P:chemotaxis"/>
    <property type="evidence" value="ECO:0007669"/>
    <property type="project" value="UniProtKB-UniRule"/>
</dbReference>
<evidence type="ECO:0000313" key="4">
    <source>
        <dbReference type="EMBL" id="EFF67972.1"/>
    </source>
</evidence>
<keyword evidence="2 3" id="KW-0378">Hydrolase</keyword>
<keyword evidence="5" id="KW-1185">Reference proteome</keyword>
<dbReference type="EC" id="3.5.1.44" evidence="3"/>
<organism evidence="4 5">
    <name type="scientific">Eshraghiella crossota DSM 2876</name>
    <dbReference type="NCBI Taxonomy" id="511680"/>
    <lineage>
        <taxon>Bacteria</taxon>
        <taxon>Bacillati</taxon>
        <taxon>Bacillota</taxon>
        <taxon>Clostridia</taxon>
        <taxon>Lachnospirales</taxon>
        <taxon>Lachnospiraceae</taxon>
        <taxon>Eshraghiella</taxon>
    </lineage>
</organism>
<reference evidence="4 5" key="1">
    <citation type="submission" date="2010-02" db="EMBL/GenBank/DDBJ databases">
        <authorList>
            <person name="Weinstock G."/>
            <person name="Sodergren E."/>
            <person name="Clifton S."/>
            <person name="Fulton L."/>
            <person name="Fulton B."/>
            <person name="Courtney L."/>
            <person name="Fronick C."/>
            <person name="Harrison M."/>
            <person name="Strong C."/>
            <person name="Farmer C."/>
            <person name="Delahaunty K."/>
            <person name="Markovic C."/>
            <person name="Hall O."/>
            <person name="Minx P."/>
            <person name="Tomlinson C."/>
            <person name="Mitreva M."/>
            <person name="Nelson J."/>
            <person name="Hou S."/>
            <person name="Wollam A."/>
            <person name="Pepin K.H."/>
            <person name="Johnson M."/>
            <person name="Bhonagiri V."/>
            <person name="Zhang X."/>
            <person name="Suruliraj S."/>
            <person name="Warren W."/>
            <person name="Chinwalla A."/>
            <person name="Mardis E.R."/>
            <person name="Wilson R.K."/>
        </authorList>
    </citation>
    <scope>NUCLEOTIDE SEQUENCE [LARGE SCALE GENOMIC DNA]</scope>
    <source>
        <strain evidence="4 5">DSM 2876</strain>
    </source>
</reference>
<dbReference type="HAMAP" id="MF_01440">
    <property type="entry name" value="CheD"/>
    <property type="match status" value="1"/>
</dbReference>
<sequence>MIKVGMADLNVCKTPEALTTLGLGSCIGACIYDPVAKIAGLVHYMLPDSTRFKNNENIAKFGDTGIAETVKQMEKLGAKKSRMVAKIAGGAKMFAISSTSRLSGLNVGDNNIESARLNFKELGIDIIAEDVGLNYGRTIEFYAEDGRLVIKSVGKEIKVI</sequence>
<dbReference type="CDD" id="cd16352">
    <property type="entry name" value="CheD"/>
    <property type="match status" value="1"/>
</dbReference>
<evidence type="ECO:0000256" key="3">
    <source>
        <dbReference type="HAMAP-Rule" id="MF_01440"/>
    </source>
</evidence>
<dbReference type="InterPro" id="IPR011324">
    <property type="entry name" value="Cytotoxic_necrot_fac-like_cat"/>
</dbReference>
<dbReference type="PANTHER" id="PTHR35147">
    <property type="entry name" value="CHEMORECEPTOR GLUTAMINE DEAMIDASE CHED-RELATED"/>
    <property type="match status" value="1"/>
</dbReference>
<dbReference type="HOGENOM" id="CLU_087854_2_0_9"/>
<comment type="catalytic activity">
    <reaction evidence="3">
        <text>L-glutaminyl-[protein] + H2O = L-glutamyl-[protein] + NH4(+)</text>
        <dbReference type="Rhea" id="RHEA:16441"/>
        <dbReference type="Rhea" id="RHEA-COMP:10207"/>
        <dbReference type="Rhea" id="RHEA-COMP:10208"/>
        <dbReference type="ChEBI" id="CHEBI:15377"/>
        <dbReference type="ChEBI" id="CHEBI:28938"/>
        <dbReference type="ChEBI" id="CHEBI:29973"/>
        <dbReference type="ChEBI" id="CHEBI:30011"/>
        <dbReference type="EC" id="3.5.1.44"/>
    </reaction>
</comment>
<dbReference type="GO" id="GO:0050568">
    <property type="term" value="F:protein-glutamine glutaminase activity"/>
    <property type="evidence" value="ECO:0007669"/>
    <property type="project" value="UniProtKB-UniRule"/>
</dbReference>
<dbReference type="eggNOG" id="COG1871">
    <property type="taxonomic scope" value="Bacteria"/>
</dbReference>
<dbReference type="InterPro" id="IPR005659">
    <property type="entry name" value="Chemorcpt_Glu_NH3ase_CheD"/>
</dbReference>
<dbReference type="Pfam" id="PF03975">
    <property type="entry name" value="CheD"/>
    <property type="match status" value="1"/>
</dbReference>
<comment type="similarity">
    <text evidence="3">Belongs to the CheD family.</text>
</comment>
<dbReference type="RefSeq" id="WP_005603698.1">
    <property type="nucleotide sequence ID" value="NZ_GG663524.1"/>
</dbReference>
<dbReference type="InterPro" id="IPR038592">
    <property type="entry name" value="CheD-like_sf"/>
</dbReference>
<keyword evidence="1 3" id="KW-0145">Chemotaxis</keyword>
<dbReference type="Gene3D" id="3.30.1330.200">
    <property type="match status" value="1"/>
</dbReference>
<gene>
    <name evidence="3" type="primary">cheD</name>
    <name evidence="4" type="ORF">BUTYVIB_01852</name>
</gene>
<dbReference type="EMBL" id="ABWN01000033">
    <property type="protein sequence ID" value="EFF67972.1"/>
    <property type="molecule type" value="Genomic_DNA"/>
</dbReference>
<protein>
    <recommendedName>
        <fullName evidence="3">Probable chemoreceptor glutamine deamidase CheD</fullName>
        <ecNumber evidence="3">3.5.1.44</ecNumber>
    </recommendedName>
</protein>
<dbReference type="PANTHER" id="PTHR35147:SF1">
    <property type="entry name" value="CHEMORECEPTOR GLUTAMINE DEAMIDASE CHED-RELATED"/>
    <property type="match status" value="1"/>
</dbReference>